<comment type="similarity">
    <text evidence="1">Belongs to the NAD(P)-dependent epimerase/dehydratase family.</text>
</comment>
<dbReference type="Proteomes" id="UP000241394">
    <property type="component" value="Chromosome LG25"/>
</dbReference>
<dbReference type="FunCoup" id="A0A2R6PHG8">
    <property type="interactions" value="484"/>
</dbReference>
<organism evidence="4 5">
    <name type="scientific">Actinidia chinensis var. chinensis</name>
    <name type="common">Chinese soft-hair kiwi</name>
    <dbReference type="NCBI Taxonomy" id="1590841"/>
    <lineage>
        <taxon>Eukaryota</taxon>
        <taxon>Viridiplantae</taxon>
        <taxon>Streptophyta</taxon>
        <taxon>Embryophyta</taxon>
        <taxon>Tracheophyta</taxon>
        <taxon>Spermatophyta</taxon>
        <taxon>Magnoliopsida</taxon>
        <taxon>eudicotyledons</taxon>
        <taxon>Gunneridae</taxon>
        <taxon>Pentapetalae</taxon>
        <taxon>asterids</taxon>
        <taxon>Ericales</taxon>
        <taxon>Actinidiaceae</taxon>
        <taxon>Actinidia</taxon>
    </lineage>
</organism>
<reference evidence="4 5" key="1">
    <citation type="submission" date="2017-07" db="EMBL/GenBank/DDBJ databases">
        <title>An improved, manually edited Actinidia chinensis var. chinensis (kiwifruit) genome highlights the challenges associated with draft genomes and gene prediction in plants.</title>
        <authorList>
            <person name="Pilkington S."/>
            <person name="Crowhurst R."/>
            <person name="Hilario E."/>
            <person name="Nardozza S."/>
            <person name="Fraser L."/>
            <person name="Peng Y."/>
            <person name="Gunaseelan K."/>
            <person name="Simpson R."/>
            <person name="Tahir J."/>
            <person name="Deroles S."/>
            <person name="Templeton K."/>
            <person name="Luo Z."/>
            <person name="Davy M."/>
            <person name="Cheng C."/>
            <person name="Mcneilage M."/>
            <person name="Scaglione D."/>
            <person name="Liu Y."/>
            <person name="Zhang Q."/>
            <person name="Datson P."/>
            <person name="De Silva N."/>
            <person name="Gardiner S."/>
            <person name="Bassett H."/>
            <person name="Chagne D."/>
            <person name="Mccallum J."/>
            <person name="Dzierzon H."/>
            <person name="Deng C."/>
            <person name="Wang Y.-Y."/>
            <person name="Barron N."/>
            <person name="Manako K."/>
            <person name="Bowen J."/>
            <person name="Foster T."/>
            <person name="Erridge Z."/>
            <person name="Tiffin H."/>
            <person name="Waite C."/>
            <person name="Davies K."/>
            <person name="Grierson E."/>
            <person name="Laing W."/>
            <person name="Kirk R."/>
            <person name="Chen X."/>
            <person name="Wood M."/>
            <person name="Montefiori M."/>
            <person name="Brummell D."/>
            <person name="Schwinn K."/>
            <person name="Catanach A."/>
            <person name="Fullerton C."/>
            <person name="Li D."/>
            <person name="Meiyalaghan S."/>
            <person name="Nieuwenhuizen N."/>
            <person name="Read N."/>
            <person name="Prakash R."/>
            <person name="Hunter D."/>
            <person name="Zhang H."/>
            <person name="Mckenzie M."/>
            <person name="Knabel M."/>
            <person name="Harris A."/>
            <person name="Allan A."/>
            <person name="Chen A."/>
            <person name="Janssen B."/>
            <person name="Plunkett B."/>
            <person name="Dwamena C."/>
            <person name="Voogd C."/>
            <person name="Leif D."/>
            <person name="Lafferty D."/>
            <person name="Souleyre E."/>
            <person name="Varkonyi-Gasic E."/>
            <person name="Gambi F."/>
            <person name="Hanley J."/>
            <person name="Yao J.-L."/>
            <person name="Cheung J."/>
            <person name="David K."/>
            <person name="Warren B."/>
            <person name="Marsh K."/>
            <person name="Snowden K."/>
            <person name="Lin-Wang K."/>
            <person name="Brian L."/>
            <person name="Martinez-Sanchez M."/>
            <person name="Wang M."/>
            <person name="Ileperuma N."/>
            <person name="Macnee N."/>
            <person name="Campin R."/>
            <person name="Mcatee P."/>
            <person name="Drummond R."/>
            <person name="Espley R."/>
            <person name="Ireland H."/>
            <person name="Wu R."/>
            <person name="Atkinson R."/>
            <person name="Karunairetnam S."/>
            <person name="Bulley S."/>
            <person name="Chunkath S."/>
            <person name="Hanley Z."/>
            <person name="Storey R."/>
            <person name="Thrimawithana A."/>
            <person name="Thomson S."/>
            <person name="David C."/>
            <person name="Testolin R."/>
        </authorList>
    </citation>
    <scope>NUCLEOTIDE SEQUENCE [LARGE SCALE GENOMIC DNA]</scope>
    <source>
        <strain evidence="5">cv. Red5</strain>
        <tissue evidence="4">Young leaf</tissue>
    </source>
</reference>
<dbReference type="STRING" id="1590841.A0A2R6PHG8"/>
<evidence type="ECO:0000256" key="2">
    <source>
        <dbReference type="SAM" id="MobiDB-lite"/>
    </source>
</evidence>
<evidence type="ECO:0000256" key="1">
    <source>
        <dbReference type="ARBA" id="ARBA00007637"/>
    </source>
</evidence>
<dbReference type="AlphaFoldDB" id="A0A2R6PHG8"/>
<reference evidence="5" key="2">
    <citation type="journal article" date="2018" name="BMC Genomics">
        <title>A manually annotated Actinidia chinensis var. chinensis (kiwifruit) genome highlights the challenges associated with draft genomes and gene prediction in plants.</title>
        <authorList>
            <person name="Pilkington S.M."/>
            <person name="Crowhurst R."/>
            <person name="Hilario E."/>
            <person name="Nardozza S."/>
            <person name="Fraser L."/>
            <person name="Peng Y."/>
            <person name="Gunaseelan K."/>
            <person name="Simpson R."/>
            <person name="Tahir J."/>
            <person name="Deroles S.C."/>
            <person name="Templeton K."/>
            <person name="Luo Z."/>
            <person name="Davy M."/>
            <person name="Cheng C."/>
            <person name="McNeilage M."/>
            <person name="Scaglione D."/>
            <person name="Liu Y."/>
            <person name="Zhang Q."/>
            <person name="Datson P."/>
            <person name="De Silva N."/>
            <person name="Gardiner S.E."/>
            <person name="Bassett H."/>
            <person name="Chagne D."/>
            <person name="McCallum J."/>
            <person name="Dzierzon H."/>
            <person name="Deng C."/>
            <person name="Wang Y.Y."/>
            <person name="Barron L."/>
            <person name="Manako K."/>
            <person name="Bowen J."/>
            <person name="Foster T.M."/>
            <person name="Erridge Z.A."/>
            <person name="Tiffin H."/>
            <person name="Waite C.N."/>
            <person name="Davies K.M."/>
            <person name="Grierson E.P."/>
            <person name="Laing W.A."/>
            <person name="Kirk R."/>
            <person name="Chen X."/>
            <person name="Wood M."/>
            <person name="Montefiori M."/>
            <person name="Brummell D.A."/>
            <person name="Schwinn K.E."/>
            <person name="Catanach A."/>
            <person name="Fullerton C."/>
            <person name="Li D."/>
            <person name="Meiyalaghan S."/>
            <person name="Nieuwenhuizen N."/>
            <person name="Read N."/>
            <person name="Prakash R."/>
            <person name="Hunter D."/>
            <person name="Zhang H."/>
            <person name="McKenzie M."/>
            <person name="Knabel M."/>
            <person name="Harris A."/>
            <person name="Allan A.C."/>
            <person name="Gleave A."/>
            <person name="Chen A."/>
            <person name="Janssen B.J."/>
            <person name="Plunkett B."/>
            <person name="Ampomah-Dwamena C."/>
            <person name="Voogd C."/>
            <person name="Leif D."/>
            <person name="Lafferty D."/>
            <person name="Souleyre E.J.F."/>
            <person name="Varkonyi-Gasic E."/>
            <person name="Gambi F."/>
            <person name="Hanley J."/>
            <person name="Yao J.L."/>
            <person name="Cheung J."/>
            <person name="David K.M."/>
            <person name="Warren B."/>
            <person name="Marsh K."/>
            <person name="Snowden K.C."/>
            <person name="Lin-Wang K."/>
            <person name="Brian L."/>
            <person name="Martinez-Sanchez M."/>
            <person name="Wang M."/>
            <person name="Ileperuma N."/>
            <person name="Macnee N."/>
            <person name="Campin R."/>
            <person name="McAtee P."/>
            <person name="Drummond R.S.M."/>
            <person name="Espley R.V."/>
            <person name="Ireland H.S."/>
            <person name="Wu R."/>
            <person name="Atkinson R.G."/>
            <person name="Karunairetnam S."/>
            <person name="Bulley S."/>
            <person name="Chunkath S."/>
            <person name="Hanley Z."/>
            <person name="Storey R."/>
            <person name="Thrimawithana A.H."/>
            <person name="Thomson S."/>
            <person name="David C."/>
            <person name="Testolin R."/>
            <person name="Huang H."/>
            <person name="Hellens R.P."/>
            <person name="Schaffer R.J."/>
        </authorList>
    </citation>
    <scope>NUCLEOTIDE SEQUENCE [LARGE SCALE GENOMIC DNA]</scope>
    <source>
        <strain evidence="5">cv. Red5</strain>
    </source>
</reference>
<name>A0A2R6PHG8_ACTCC</name>
<dbReference type="OrthoDB" id="494308at2759"/>
<dbReference type="EMBL" id="NKQK01000025">
    <property type="protein sequence ID" value="PSR91318.1"/>
    <property type="molecule type" value="Genomic_DNA"/>
</dbReference>
<dbReference type="CDD" id="cd05255">
    <property type="entry name" value="SQD1_like_SDR_e"/>
    <property type="match status" value="1"/>
</dbReference>
<evidence type="ECO:0000313" key="5">
    <source>
        <dbReference type="Proteomes" id="UP000241394"/>
    </source>
</evidence>
<evidence type="ECO:0000313" key="4">
    <source>
        <dbReference type="EMBL" id="PSR91318.1"/>
    </source>
</evidence>
<dbReference type="Pfam" id="PF01370">
    <property type="entry name" value="Epimerase"/>
    <property type="match status" value="1"/>
</dbReference>
<gene>
    <name evidence="4" type="ORF">CEY00_Acc28663</name>
</gene>
<dbReference type="Gramene" id="PSR91318">
    <property type="protein sequence ID" value="PSR91318"/>
    <property type="gene ID" value="CEY00_Acc28663"/>
</dbReference>
<dbReference type="InParanoid" id="A0A2R6PHG8"/>
<dbReference type="OMA" id="GRRTWIS"/>
<feature type="compositionally biased region" description="Polar residues" evidence="2">
    <location>
        <begin position="74"/>
        <end position="86"/>
    </location>
</feature>
<feature type="region of interest" description="Disordered" evidence="2">
    <location>
        <begin position="61"/>
        <end position="89"/>
    </location>
</feature>
<dbReference type="InterPro" id="IPR001509">
    <property type="entry name" value="Epimerase_deHydtase"/>
</dbReference>
<proteinExistence type="inferred from homology"/>
<protein>
    <submittedName>
        <fullName evidence="4">UDP-sulfoquinovose synthase</fullName>
    </submittedName>
</protein>
<dbReference type="SUPFAM" id="SSF51735">
    <property type="entry name" value="NAD(P)-binding Rossmann-fold domains"/>
    <property type="match status" value="1"/>
</dbReference>
<dbReference type="PANTHER" id="PTHR43000">
    <property type="entry name" value="DTDP-D-GLUCOSE 4,6-DEHYDRATASE-RELATED"/>
    <property type="match status" value="1"/>
</dbReference>
<dbReference type="InterPro" id="IPR036291">
    <property type="entry name" value="NAD(P)-bd_dom_sf"/>
</dbReference>
<comment type="caution">
    <text evidence="4">The sequence shown here is derived from an EMBL/GenBank/DDBJ whole genome shotgun (WGS) entry which is preliminary data.</text>
</comment>
<keyword evidence="5" id="KW-1185">Reference proteome</keyword>
<accession>A0A2R6PHG8</accession>
<dbReference type="Gene3D" id="3.40.50.720">
    <property type="entry name" value="NAD(P)-binding Rossmann-like Domain"/>
    <property type="match status" value="1"/>
</dbReference>
<evidence type="ECO:0000259" key="3">
    <source>
        <dbReference type="Pfam" id="PF01370"/>
    </source>
</evidence>
<sequence>MAHLLSTSYTLDISSGSKLHSRRLYQISKVLPSSYILQTSKSPVERLVLLGKRPKRSCTVRATTLPLSQEAKAQPSSGSHQTSTGPSEPKRVMVIGGDGYCGWATALHLSNKNYEVAIVDSLVRRLFDHQLGLDSLTPISSIHNRIRRWKSLTGKTIQLFIGDICDFEFLSETFNSFEPDAVVHFGEQRSAPYSMIDRSRAVFTQNNNVIGTLNVLFAIKEFREECHLVKLGTMGEYGTPNIDIEEGYITITHNGRTDTLPYPKQASSFYHLSKVHDSNNIAFTCKAWGIRATDLNQGVVYGVRTDETEMHEELCNRFDYDGVFGTALNRFCVQAAVGHALTVYGKGGQTRGYLDIRDTVQCVELAIANPAQRGEFRVFNQFTEQFSVNELAALVTKAGEKLGFPVETISVPNPRVEAEEHYYNAKHTKLIELGLQPHLLSDSLLDSLLNFTVKYKDRVDTKQIMPSVSWRKIGVKPKTIAA</sequence>
<feature type="domain" description="NAD-dependent epimerase/dehydratase" evidence="3">
    <location>
        <begin position="92"/>
        <end position="380"/>
    </location>
</feature>
<dbReference type="Gene3D" id="3.90.25.10">
    <property type="entry name" value="UDP-galactose 4-epimerase, domain 1"/>
    <property type="match status" value="1"/>
</dbReference>